<dbReference type="AlphaFoldDB" id="B1WYV7"/>
<evidence type="ECO:0000256" key="1">
    <source>
        <dbReference type="SAM" id="Phobius"/>
    </source>
</evidence>
<accession>B1WYV7</accession>
<name>B1WYV7_CROS5</name>
<sequence length="33" mass="3779">MVFPTPPFMLTVLITNAIDLILNLCLLNYLNRT</sequence>
<organism evidence="2 3">
    <name type="scientific">Crocosphaera subtropica (strain ATCC 51142 / BH68)</name>
    <name type="common">Cyanothece sp. (strain ATCC 51142)</name>
    <dbReference type="NCBI Taxonomy" id="43989"/>
    <lineage>
        <taxon>Bacteria</taxon>
        <taxon>Bacillati</taxon>
        <taxon>Cyanobacteriota</taxon>
        <taxon>Cyanophyceae</taxon>
        <taxon>Oscillatoriophycideae</taxon>
        <taxon>Chroococcales</taxon>
        <taxon>Aphanothecaceae</taxon>
        <taxon>Crocosphaera</taxon>
        <taxon>Crocosphaera subtropica</taxon>
    </lineage>
</organism>
<dbReference type="HOGENOM" id="CLU_3381462_0_0_3"/>
<protein>
    <submittedName>
        <fullName evidence="2">Uncharacterized protein</fullName>
    </submittedName>
</protein>
<dbReference type="KEGG" id="cyt:cce_3373"/>
<reference evidence="2 3" key="1">
    <citation type="journal article" date="2008" name="Proc. Natl. Acad. Sci. U.S.A.">
        <title>The genome of Cyanothece 51142, a unicellular diazotrophic cyanobacterium important in the marine nitrogen cycle.</title>
        <authorList>
            <person name="Welsh E.A."/>
            <person name="Liberton M."/>
            <person name="Stoeckel J."/>
            <person name="Loh T."/>
            <person name="Elvitigala T."/>
            <person name="Wang C."/>
            <person name="Wollam A."/>
            <person name="Fulton R.S."/>
            <person name="Clifton S.W."/>
            <person name="Jacobs J.M."/>
            <person name="Aurora R."/>
            <person name="Ghosh B.K."/>
            <person name="Sherman L.A."/>
            <person name="Smith R.D."/>
            <person name="Wilson R.K."/>
            <person name="Pakrasi H.B."/>
        </authorList>
    </citation>
    <scope>NUCLEOTIDE SEQUENCE [LARGE SCALE GENOMIC DNA]</scope>
    <source>
        <strain evidence="3">ATCC 51142 / BH68</strain>
    </source>
</reference>
<gene>
    <name evidence="2" type="ordered locus">cce_3373</name>
</gene>
<keyword evidence="1" id="KW-0472">Membrane</keyword>
<evidence type="ECO:0000313" key="2">
    <source>
        <dbReference type="EMBL" id="ACB52721.1"/>
    </source>
</evidence>
<keyword evidence="1" id="KW-0812">Transmembrane</keyword>
<evidence type="ECO:0000313" key="3">
    <source>
        <dbReference type="Proteomes" id="UP000001203"/>
    </source>
</evidence>
<keyword evidence="3" id="KW-1185">Reference proteome</keyword>
<proteinExistence type="predicted"/>
<feature type="transmembrane region" description="Helical" evidence="1">
    <location>
        <begin position="6"/>
        <end position="30"/>
    </location>
</feature>
<dbReference type="EMBL" id="CP000806">
    <property type="protein sequence ID" value="ACB52721.1"/>
    <property type="molecule type" value="Genomic_DNA"/>
</dbReference>
<dbReference type="Proteomes" id="UP000001203">
    <property type="component" value="Chromosome circular"/>
</dbReference>
<keyword evidence="1" id="KW-1133">Transmembrane helix</keyword>